<evidence type="ECO:0000256" key="3">
    <source>
        <dbReference type="ARBA" id="ARBA00013266"/>
    </source>
</evidence>
<evidence type="ECO:0000256" key="9">
    <source>
        <dbReference type="ARBA" id="ARBA00049486"/>
    </source>
</evidence>
<dbReference type="SUPFAM" id="SSF51161">
    <property type="entry name" value="Trimeric LpxA-like enzymes"/>
    <property type="match status" value="1"/>
</dbReference>
<reference evidence="12" key="1">
    <citation type="journal article" date="2019" name="Int. J. Syst. Evol. Microbiol.">
        <title>The Global Catalogue of Microorganisms (GCM) 10K type strain sequencing project: providing services to taxonomists for standard genome sequencing and annotation.</title>
        <authorList>
            <consortium name="The Broad Institute Genomics Platform"/>
            <consortium name="The Broad Institute Genome Sequencing Center for Infectious Disease"/>
            <person name="Wu L."/>
            <person name="Ma J."/>
        </authorList>
    </citation>
    <scope>NUCLEOTIDE SEQUENCE [LARGE SCALE GENOMIC DNA]</scope>
    <source>
        <strain evidence="12">JCM 14370</strain>
    </source>
</reference>
<dbReference type="SMART" id="SM00971">
    <property type="entry name" value="SATase_N"/>
    <property type="match status" value="1"/>
</dbReference>
<dbReference type="InterPro" id="IPR045304">
    <property type="entry name" value="LbH_SAT"/>
</dbReference>
<dbReference type="NCBIfam" id="TIGR01172">
    <property type="entry name" value="cysE"/>
    <property type="match status" value="1"/>
</dbReference>
<name>A0ABQ2CY90_9DEIO</name>
<evidence type="ECO:0000256" key="5">
    <source>
        <dbReference type="ARBA" id="ARBA00022605"/>
    </source>
</evidence>
<comment type="similarity">
    <text evidence="2">Belongs to the transferase hexapeptide repeat family.</text>
</comment>
<gene>
    <name evidence="11" type="primary">cysE</name>
    <name evidence="11" type="ORF">GCM10008938_04710</name>
</gene>
<dbReference type="CDD" id="cd03354">
    <property type="entry name" value="LbH_SAT"/>
    <property type="match status" value="1"/>
</dbReference>
<proteinExistence type="inferred from homology"/>
<dbReference type="InterPro" id="IPR001451">
    <property type="entry name" value="Hexapep"/>
</dbReference>
<evidence type="ECO:0000259" key="10">
    <source>
        <dbReference type="SMART" id="SM00971"/>
    </source>
</evidence>
<dbReference type="PROSITE" id="PS00101">
    <property type="entry name" value="HEXAPEP_TRANSFERASES"/>
    <property type="match status" value="1"/>
</dbReference>
<dbReference type="NCBIfam" id="NF041874">
    <property type="entry name" value="EPS_EpsC"/>
    <property type="match status" value="1"/>
</dbReference>
<evidence type="ECO:0000256" key="6">
    <source>
        <dbReference type="ARBA" id="ARBA00022679"/>
    </source>
</evidence>
<dbReference type="InterPro" id="IPR018357">
    <property type="entry name" value="Hexapep_transf_CS"/>
</dbReference>
<organism evidence="11 12">
    <name type="scientific">Deinococcus roseus</name>
    <dbReference type="NCBI Taxonomy" id="392414"/>
    <lineage>
        <taxon>Bacteria</taxon>
        <taxon>Thermotogati</taxon>
        <taxon>Deinococcota</taxon>
        <taxon>Deinococci</taxon>
        <taxon>Deinococcales</taxon>
        <taxon>Deinococcaceae</taxon>
        <taxon>Deinococcus</taxon>
    </lineage>
</organism>
<keyword evidence="6" id="KW-0808">Transferase</keyword>
<dbReference type="Gene3D" id="2.160.10.10">
    <property type="entry name" value="Hexapeptide repeat proteins"/>
    <property type="match status" value="1"/>
</dbReference>
<keyword evidence="7" id="KW-0677">Repeat</keyword>
<comment type="catalytic activity">
    <reaction evidence="9">
        <text>L-serine + acetyl-CoA = O-acetyl-L-serine + CoA</text>
        <dbReference type="Rhea" id="RHEA:24560"/>
        <dbReference type="ChEBI" id="CHEBI:33384"/>
        <dbReference type="ChEBI" id="CHEBI:57287"/>
        <dbReference type="ChEBI" id="CHEBI:57288"/>
        <dbReference type="ChEBI" id="CHEBI:58340"/>
        <dbReference type="EC" id="2.3.1.30"/>
    </reaction>
</comment>
<keyword evidence="12" id="KW-1185">Reference proteome</keyword>
<accession>A0ABQ2CY90</accession>
<keyword evidence="8" id="KW-0012">Acyltransferase</keyword>
<dbReference type="Gene3D" id="1.10.3130.10">
    <property type="entry name" value="serine acetyltransferase, domain 1"/>
    <property type="match status" value="1"/>
</dbReference>
<evidence type="ECO:0000256" key="1">
    <source>
        <dbReference type="ARBA" id="ARBA00004876"/>
    </source>
</evidence>
<dbReference type="Pfam" id="PF00132">
    <property type="entry name" value="Hexapep"/>
    <property type="match status" value="1"/>
</dbReference>
<dbReference type="InterPro" id="IPR011004">
    <property type="entry name" value="Trimer_LpxA-like_sf"/>
</dbReference>
<feature type="domain" description="Serine acetyltransferase N-terminal" evidence="10">
    <location>
        <begin position="16"/>
        <end position="119"/>
    </location>
</feature>
<comment type="pathway">
    <text evidence="1">Amino-acid biosynthesis; L-cysteine biosynthesis; L-cysteine from L-serine: step 1/2.</text>
</comment>
<keyword evidence="5" id="KW-0028">Amino-acid biosynthesis</keyword>
<dbReference type="PANTHER" id="PTHR42811">
    <property type="entry name" value="SERINE ACETYLTRANSFERASE"/>
    <property type="match status" value="1"/>
</dbReference>
<dbReference type="Proteomes" id="UP000632222">
    <property type="component" value="Unassembled WGS sequence"/>
</dbReference>
<evidence type="ECO:0000256" key="4">
    <source>
        <dbReference type="ARBA" id="ARBA00018522"/>
    </source>
</evidence>
<comment type="caution">
    <text evidence="11">The sequence shown here is derived from an EMBL/GenBank/DDBJ whole genome shotgun (WGS) entry which is preliminary data.</text>
</comment>
<dbReference type="InterPro" id="IPR042122">
    <property type="entry name" value="Ser_AcTrfase_N_sf"/>
</dbReference>
<evidence type="ECO:0000313" key="11">
    <source>
        <dbReference type="EMBL" id="GGJ21580.1"/>
    </source>
</evidence>
<dbReference type="InterPro" id="IPR053376">
    <property type="entry name" value="Serine_acetyltransferase"/>
</dbReference>
<dbReference type="InterPro" id="IPR005881">
    <property type="entry name" value="Ser_O-AcTrfase"/>
</dbReference>
<sequence>MSVAILLHNQVQTNTLWAELQQAAQQVADSEVVLRTLLNAALLQPKTLAEGLAVLLSSKLCTAEVNAADLKTEFLAILSQENVLDGVALDLQAIRERDAAVKDLLTPFLFFKGFHALQTHRISHTLWTSGRQAFALFLQSQMSLVFAVDIHPAAKLGSGILMDHATGVVIGETAVVADNVSMLHGVTLGGTGKQCCDRHPKIRSGVLIGAGATVLGNIEIGKDAKIAAGSVVLKSVHAHTTVAGVPAKVMARNVKFTPALEMNHEFDIHI</sequence>
<evidence type="ECO:0000313" key="12">
    <source>
        <dbReference type="Proteomes" id="UP000632222"/>
    </source>
</evidence>
<dbReference type="EC" id="2.3.1.30" evidence="3"/>
<evidence type="ECO:0000256" key="2">
    <source>
        <dbReference type="ARBA" id="ARBA00007274"/>
    </source>
</evidence>
<protein>
    <recommendedName>
        <fullName evidence="4">Serine acetyltransferase</fullName>
        <ecNumber evidence="3">2.3.1.30</ecNumber>
    </recommendedName>
</protein>
<dbReference type="EMBL" id="BMOD01000001">
    <property type="protein sequence ID" value="GGJ21580.1"/>
    <property type="molecule type" value="Genomic_DNA"/>
</dbReference>
<dbReference type="Pfam" id="PF06426">
    <property type="entry name" value="SATase_N"/>
    <property type="match status" value="1"/>
</dbReference>
<evidence type="ECO:0000256" key="7">
    <source>
        <dbReference type="ARBA" id="ARBA00022737"/>
    </source>
</evidence>
<evidence type="ECO:0000256" key="8">
    <source>
        <dbReference type="ARBA" id="ARBA00023315"/>
    </source>
</evidence>
<dbReference type="InterPro" id="IPR010493">
    <property type="entry name" value="Ser_AcTrfase_N"/>
</dbReference>